<feature type="transmembrane region" description="Helical" evidence="1">
    <location>
        <begin position="103"/>
        <end position="128"/>
    </location>
</feature>
<feature type="transmembrane region" description="Helical" evidence="1">
    <location>
        <begin position="148"/>
        <end position="170"/>
    </location>
</feature>
<gene>
    <name evidence="2" type="ORF">ERS852571_00095</name>
    <name evidence="3" type="ORF">G5A72_03665</name>
</gene>
<evidence type="ECO:0000313" key="4">
    <source>
        <dbReference type="Proteomes" id="UP000095553"/>
    </source>
</evidence>
<feature type="transmembrane region" description="Helical" evidence="1">
    <location>
        <begin position="12"/>
        <end position="35"/>
    </location>
</feature>
<sequence>MLGKLIKYDLKALAKILAPLWGVLLVMGLIFGISIRSNLDGIGNTMIVFSLVVIIAVIVAIFVMNVIIVIQRFWNGLLQEEGYLMFTLPVTTRSLILSKVISALIISCGTALVISLLGVEIIAISPVKLMDTVTYFGNWVIKVHAGPWIGYGAVIAVVGLLSGIYHIYAAMVIGQLSNGNRFLFAFVAYAVLSIIVSLIGIPSMTNLDNMGSSLQNTFGFDSDLWIYLVENIVIIIIYHIVTEVILTKKLNLE</sequence>
<dbReference type="RefSeq" id="WP_055072166.1">
    <property type="nucleotide sequence ID" value="NZ_CYXY01000001.1"/>
</dbReference>
<reference evidence="2 4" key="1">
    <citation type="submission" date="2015-09" db="EMBL/GenBank/DDBJ databases">
        <authorList>
            <consortium name="Pathogen Informatics"/>
        </authorList>
    </citation>
    <scope>NUCLEOTIDE SEQUENCE [LARGE SCALE GENOMIC DNA]</scope>
    <source>
        <strain evidence="2 4">2789STDY5834959</strain>
    </source>
</reference>
<evidence type="ECO:0000313" key="3">
    <source>
        <dbReference type="EMBL" id="NSJ78702.1"/>
    </source>
</evidence>
<keyword evidence="1" id="KW-0812">Transmembrane</keyword>
<reference evidence="3 5" key="2">
    <citation type="journal article" date="2020" name="Cell Host Microbe">
        <title>Functional and Genomic Variation between Human-Derived Isolates of Lachnospiraceae Reveals Inter- and Intra-Species Diversity.</title>
        <authorList>
            <person name="Sorbara M.T."/>
            <person name="Littmann E.R."/>
            <person name="Fontana E."/>
            <person name="Moody T.U."/>
            <person name="Kohout C.E."/>
            <person name="Gjonbalaj M."/>
            <person name="Eaton V."/>
            <person name="Seok R."/>
            <person name="Leiner I.M."/>
            <person name="Pamer E.G."/>
        </authorList>
    </citation>
    <scope>NUCLEOTIDE SEQUENCE [LARGE SCALE GENOMIC DNA]</scope>
    <source>
        <strain evidence="3 5">MSK.14.57</strain>
    </source>
</reference>
<keyword evidence="5" id="KW-1185">Reference proteome</keyword>
<evidence type="ECO:0000256" key="1">
    <source>
        <dbReference type="SAM" id="Phobius"/>
    </source>
</evidence>
<dbReference type="EMBL" id="JAAITB010000005">
    <property type="protein sequence ID" value="NSJ78702.1"/>
    <property type="molecule type" value="Genomic_DNA"/>
</dbReference>
<keyword evidence="1" id="KW-0472">Membrane</keyword>
<evidence type="ECO:0000313" key="2">
    <source>
        <dbReference type="EMBL" id="CUM70813.1"/>
    </source>
</evidence>
<reference evidence="3" key="3">
    <citation type="submission" date="2020-02" db="EMBL/GenBank/DDBJ databases">
        <authorList>
            <person name="Littmann E."/>
            <person name="Sorbara M."/>
        </authorList>
    </citation>
    <scope>NUCLEOTIDE SEQUENCE</scope>
    <source>
        <strain evidence="3">MSK.14.57</strain>
    </source>
</reference>
<feature type="transmembrane region" description="Helical" evidence="1">
    <location>
        <begin position="47"/>
        <end position="70"/>
    </location>
</feature>
<feature type="transmembrane region" description="Helical" evidence="1">
    <location>
        <begin position="224"/>
        <end position="246"/>
    </location>
</feature>
<name>A0A173QYU2_ANAHA</name>
<proteinExistence type="predicted"/>
<keyword evidence="1" id="KW-1133">Transmembrane helix</keyword>
<dbReference type="Proteomes" id="UP000095553">
    <property type="component" value="Unassembled WGS sequence"/>
</dbReference>
<dbReference type="AlphaFoldDB" id="A0A173QYU2"/>
<accession>A0A173QYU2</accession>
<feature type="transmembrane region" description="Helical" evidence="1">
    <location>
        <begin position="182"/>
        <end position="204"/>
    </location>
</feature>
<organism evidence="2 4">
    <name type="scientific">Anaerostipes hadrus</name>
    <dbReference type="NCBI Taxonomy" id="649756"/>
    <lineage>
        <taxon>Bacteria</taxon>
        <taxon>Bacillati</taxon>
        <taxon>Bacillota</taxon>
        <taxon>Clostridia</taxon>
        <taxon>Lachnospirales</taxon>
        <taxon>Lachnospiraceae</taxon>
        <taxon>Anaerostipes</taxon>
    </lineage>
</organism>
<evidence type="ECO:0000313" key="5">
    <source>
        <dbReference type="Proteomes" id="UP001644750"/>
    </source>
</evidence>
<dbReference type="Proteomes" id="UP001644750">
    <property type="component" value="Unassembled WGS sequence"/>
</dbReference>
<protein>
    <submittedName>
        <fullName evidence="2">Uncharacterized protein</fullName>
    </submittedName>
</protein>
<dbReference type="EMBL" id="CYXY01000001">
    <property type="protein sequence ID" value="CUM70813.1"/>
    <property type="molecule type" value="Genomic_DNA"/>
</dbReference>